<name>A0A948WYG1_9GAMM</name>
<dbReference type="Gene3D" id="3.20.20.70">
    <property type="entry name" value="Aldolase class I"/>
    <property type="match status" value="1"/>
</dbReference>
<dbReference type="EMBL" id="JAHLFE010000021">
    <property type="protein sequence ID" value="MBU3843507.1"/>
    <property type="molecule type" value="Genomic_DNA"/>
</dbReference>
<comment type="caution">
    <text evidence="1">The sequence shown here is derived from an EMBL/GenBank/DDBJ whole genome shotgun (WGS) entry which is preliminary data.</text>
</comment>
<protein>
    <submittedName>
        <fullName evidence="1">Alpha-galactosidase</fullName>
    </submittedName>
</protein>
<dbReference type="Pfam" id="PF02065">
    <property type="entry name" value="Melibiase"/>
    <property type="match status" value="1"/>
</dbReference>
<reference evidence="1" key="1">
    <citation type="journal article" date="2021" name="PeerJ">
        <title>Extensive microbial diversity within the chicken gut microbiome revealed by metagenomics and culture.</title>
        <authorList>
            <person name="Gilroy R."/>
            <person name="Ravi A."/>
            <person name="Getino M."/>
            <person name="Pursley I."/>
            <person name="Horton D.L."/>
            <person name="Alikhan N.F."/>
            <person name="Baker D."/>
            <person name="Gharbi K."/>
            <person name="Hall N."/>
            <person name="Watson M."/>
            <person name="Adriaenssens E.M."/>
            <person name="Foster-Nyarko E."/>
            <person name="Jarju S."/>
            <person name="Secka A."/>
            <person name="Antonio M."/>
            <person name="Oren A."/>
            <person name="Chaudhuri R.R."/>
            <person name="La Ragione R."/>
            <person name="Hildebrand F."/>
            <person name="Pallen M.J."/>
        </authorList>
    </citation>
    <scope>NUCLEOTIDE SEQUENCE</scope>
    <source>
        <strain evidence="1">378</strain>
    </source>
</reference>
<gene>
    <name evidence="1" type="ORF">H9847_01340</name>
</gene>
<organism evidence="1 2">
    <name type="scientific">Candidatus Anaerobiospirillum pullicola</name>
    <dbReference type="NCBI Taxonomy" id="2838451"/>
    <lineage>
        <taxon>Bacteria</taxon>
        <taxon>Pseudomonadati</taxon>
        <taxon>Pseudomonadota</taxon>
        <taxon>Gammaproteobacteria</taxon>
        <taxon>Aeromonadales</taxon>
        <taxon>Succinivibrionaceae</taxon>
        <taxon>Anaerobiospirillum</taxon>
    </lineage>
</organism>
<accession>A0A948WYG1</accession>
<evidence type="ECO:0000313" key="2">
    <source>
        <dbReference type="Proteomes" id="UP000733611"/>
    </source>
</evidence>
<dbReference type="Proteomes" id="UP000733611">
    <property type="component" value="Unassembled WGS sequence"/>
</dbReference>
<dbReference type="GO" id="GO:0004557">
    <property type="term" value="F:alpha-galactosidase activity"/>
    <property type="evidence" value="ECO:0007669"/>
    <property type="project" value="InterPro"/>
</dbReference>
<proteinExistence type="predicted"/>
<dbReference type="GO" id="GO:0016052">
    <property type="term" value="P:carbohydrate catabolic process"/>
    <property type="evidence" value="ECO:0007669"/>
    <property type="project" value="InterPro"/>
</dbReference>
<dbReference type="InterPro" id="IPR050985">
    <property type="entry name" value="Alpha-glycosidase_related"/>
</dbReference>
<dbReference type="CDD" id="cd14791">
    <property type="entry name" value="GH36"/>
    <property type="match status" value="1"/>
</dbReference>
<dbReference type="AlphaFoldDB" id="A0A948WYG1"/>
<dbReference type="SUPFAM" id="SSF51445">
    <property type="entry name" value="(Trans)glycosidases"/>
    <property type="match status" value="1"/>
</dbReference>
<sequence>MLQQQIAWAFVNTLVTVDTNAETEAAGLKLTVNLRTAEESSLGTEFDLDAVGVKGLKARAEALLEEPGVYGDAKCREAVNQVCYLDITLSADRPVVMPHTTIDFSLPIDNCPSLWLPSICTPCKNIRAKGMLEFNTGFSSHICNLAPMGAWYSAEGINKLSFALTECKDIVNVTIGAYEEAEVARCAFSLFDLPAPATTSYQVTLRFDTSCLPVFNAVSNITRFYERFLHTDIMPVPEAALEPVYSTWYAFLQNLEEQEIEEQCRLAAAVGCKTVIVDDGWQTDDNNRGYAFCGDWQVSTKRFPHFKEHVQRVHELGMKYMVWFAVPFIGSKCQHHEKYAPYCLCFAPRWNAYVLDPRYTQVRQFLVDTFTNMVKNYDLDGLKLDFIDEFDMRQADEHARAFDPERTTQSLPDAVEMLMTEIRQSLESVKSDILIEFRQNYVGPVIRKFGNMFRAHDCPNDSLMNRMTTTDVRALTGTDAKATAVHSDMTIWSPTESVESASLNFIHTLFSVPQISPNMKHLSAEHTAMVKHWLSFWHEHRDLLMHGKMYAAYPEFEYTLLGATLGAEELLMAAADHTLELFAHDEVKTLTLVNGAMKTKFVVKSATNATVPVKAVIYDCLGKQVGTQELSLSPQVQEIALPKSGYIVFTRA</sequence>
<dbReference type="PANTHER" id="PTHR43053">
    <property type="entry name" value="GLYCOSIDASE FAMILY 31"/>
    <property type="match status" value="1"/>
</dbReference>
<reference evidence="1" key="2">
    <citation type="submission" date="2021-04" db="EMBL/GenBank/DDBJ databases">
        <authorList>
            <person name="Gilroy R."/>
        </authorList>
    </citation>
    <scope>NUCLEOTIDE SEQUENCE</scope>
    <source>
        <strain evidence="1">378</strain>
    </source>
</reference>
<evidence type="ECO:0000313" key="1">
    <source>
        <dbReference type="EMBL" id="MBU3843507.1"/>
    </source>
</evidence>
<dbReference type="InterPro" id="IPR013785">
    <property type="entry name" value="Aldolase_TIM"/>
</dbReference>
<dbReference type="InterPro" id="IPR002252">
    <property type="entry name" value="Glyco_hydro_36"/>
</dbReference>
<dbReference type="InterPro" id="IPR017853">
    <property type="entry name" value="GH"/>
</dbReference>